<dbReference type="Pfam" id="PF13193">
    <property type="entry name" value="AMP-binding_C"/>
    <property type="match status" value="1"/>
</dbReference>
<dbReference type="Gene3D" id="3.30.300.30">
    <property type="match status" value="1"/>
</dbReference>
<dbReference type="InterPro" id="IPR045851">
    <property type="entry name" value="AMP-bd_C_sf"/>
</dbReference>
<dbReference type="InterPro" id="IPR025110">
    <property type="entry name" value="AMP-bd_C"/>
</dbReference>
<comment type="similarity">
    <text evidence="1">Belongs to the ATP-dependent AMP-binding enzyme family.</text>
</comment>
<dbReference type="SUPFAM" id="SSF56801">
    <property type="entry name" value="Acetyl-CoA synthetase-like"/>
    <property type="match status" value="1"/>
</dbReference>
<sequence>MTGLHPPRRVAEYRARGWWTDETVDGIFTARVAATPGRLAVVDPPGKQDLMDAAPRRLTWHELDEEVTRLAAVLLRHGLAAGDVLAVQLPNTVELVVAYLACWRLRLVLCPLPVQYREHELAALGRRAGVAAVLTAGRVGSRRPVSEVRAALPGLPVLPAHHSGPGGLDAESAAVTAREAAAVRAYAGAHPADPGDLVTICWTSGTESAPKGVLRTHYDWLAISLATLDAAGLTGDDVLLNPFPMVNMAGIGGVFLPWLRTGGLLVQHHPFDLATFLRQIAGERVTYTLAPPALLTLLLHDTELLAAADLSSLRLVGSGSAPLSPAMVKGWQDDHGIGIVNFFGSNEGIALLSAPDDVPDPEQRARYFPRYGAPGHTWSSRVSRQVSVRLVDRGTGEEITDSGRPGELRIKGPTVFPGYLGGDRMPDPFDEHGCLRTGDVFEIAGEHGEFLRYVGRTGDLIVRGGVNISPEELEGLIATHPAVRDVAVVGYPDEVMGERVCAVVVPREGSAPTLEELTAHLRAGRIASYKLPERLELRAVLPRGPLGKVLRRLLRDELAGHAG</sequence>
<evidence type="ECO:0000313" key="6">
    <source>
        <dbReference type="Proteomes" id="UP001499930"/>
    </source>
</evidence>
<feature type="domain" description="AMP-binding enzyme C-terminal" evidence="4">
    <location>
        <begin position="472"/>
        <end position="548"/>
    </location>
</feature>
<accession>A0ABP6LEA8</accession>
<dbReference type="EMBL" id="BAAAWD010000031">
    <property type="protein sequence ID" value="GAA3041045.1"/>
    <property type="molecule type" value="Genomic_DNA"/>
</dbReference>
<dbReference type="PANTHER" id="PTHR43201:SF5">
    <property type="entry name" value="MEDIUM-CHAIN ACYL-COA LIGASE ACSF2, MITOCHONDRIAL"/>
    <property type="match status" value="1"/>
</dbReference>
<protein>
    <submittedName>
        <fullName evidence="5">Class I adenylate-forming enzyme family protein</fullName>
    </submittedName>
</protein>
<keyword evidence="6" id="KW-1185">Reference proteome</keyword>
<dbReference type="InterPro" id="IPR042099">
    <property type="entry name" value="ANL_N_sf"/>
</dbReference>
<name>A0ABP6LEA8_9ACTN</name>
<dbReference type="PANTHER" id="PTHR43201">
    <property type="entry name" value="ACYL-COA SYNTHETASE"/>
    <property type="match status" value="1"/>
</dbReference>
<evidence type="ECO:0000313" key="5">
    <source>
        <dbReference type="EMBL" id="GAA3041045.1"/>
    </source>
</evidence>
<evidence type="ECO:0000256" key="1">
    <source>
        <dbReference type="ARBA" id="ARBA00006432"/>
    </source>
</evidence>
<dbReference type="Proteomes" id="UP001499930">
    <property type="component" value="Unassembled WGS sequence"/>
</dbReference>
<reference evidence="6" key="1">
    <citation type="journal article" date="2019" name="Int. J. Syst. Evol. Microbiol.">
        <title>The Global Catalogue of Microorganisms (GCM) 10K type strain sequencing project: providing services to taxonomists for standard genome sequencing and annotation.</title>
        <authorList>
            <consortium name="The Broad Institute Genomics Platform"/>
            <consortium name="The Broad Institute Genome Sequencing Center for Infectious Disease"/>
            <person name="Wu L."/>
            <person name="Ma J."/>
        </authorList>
    </citation>
    <scope>NUCLEOTIDE SEQUENCE [LARGE SCALE GENOMIC DNA]</scope>
    <source>
        <strain evidence="6">JCM 3106</strain>
    </source>
</reference>
<dbReference type="Gene3D" id="3.40.50.12780">
    <property type="entry name" value="N-terminal domain of ligase-like"/>
    <property type="match status" value="1"/>
</dbReference>
<dbReference type="RefSeq" id="WP_344907701.1">
    <property type="nucleotide sequence ID" value="NZ_BAAAWD010000031.1"/>
</dbReference>
<keyword evidence="2" id="KW-0436">Ligase</keyword>
<evidence type="ECO:0000259" key="4">
    <source>
        <dbReference type="Pfam" id="PF13193"/>
    </source>
</evidence>
<feature type="domain" description="AMP-dependent synthetase/ligase" evidence="3">
    <location>
        <begin position="29"/>
        <end position="420"/>
    </location>
</feature>
<gene>
    <name evidence="5" type="ORF">GCM10017559_82130</name>
</gene>
<dbReference type="Pfam" id="PF00501">
    <property type="entry name" value="AMP-binding"/>
    <property type="match status" value="1"/>
</dbReference>
<comment type="caution">
    <text evidence="5">The sequence shown here is derived from an EMBL/GenBank/DDBJ whole genome shotgun (WGS) entry which is preliminary data.</text>
</comment>
<dbReference type="PROSITE" id="PS00455">
    <property type="entry name" value="AMP_BINDING"/>
    <property type="match status" value="1"/>
</dbReference>
<dbReference type="InterPro" id="IPR000873">
    <property type="entry name" value="AMP-dep_synth/lig_dom"/>
</dbReference>
<evidence type="ECO:0000256" key="2">
    <source>
        <dbReference type="ARBA" id="ARBA00022598"/>
    </source>
</evidence>
<dbReference type="InterPro" id="IPR020845">
    <property type="entry name" value="AMP-binding_CS"/>
</dbReference>
<proteinExistence type="inferred from homology"/>
<evidence type="ECO:0000259" key="3">
    <source>
        <dbReference type="Pfam" id="PF00501"/>
    </source>
</evidence>
<organism evidence="5 6">
    <name type="scientific">Streptosporangium longisporum</name>
    <dbReference type="NCBI Taxonomy" id="46187"/>
    <lineage>
        <taxon>Bacteria</taxon>
        <taxon>Bacillati</taxon>
        <taxon>Actinomycetota</taxon>
        <taxon>Actinomycetes</taxon>
        <taxon>Streptosporangiales</taxon>
        <taxon>Streptosporangiaceae</taxon>
        <taxon>Streptosporangium</taxon>
    </lineage>
</organism>
<dbReference type="CDD" id="cd04433">
    <property type="entry name" value="AFD_class_I"/>
    <property type="match status" value="1"/>
</dbReference>